<feature type="compositionally biased region" description="Polar residues" evidence="3">
    <location>
        <begin position="1341"/>
        <end position="1351"/>
    </location>
</feature>
<feature type="region of interest" description="Disordered" evidence="3">
    <location>
        <begin position="1331"/>
        <end position="1351"/>
    </location>
</feature>
<feature type="compositionally biased region" description="Basic and acidic residues" evidence="3">
    <location>
        <begin position="578"/>
        <end position="588"/>
    </location>
</feature>
<keyword evidence="1" id="KW-0479">Metal-binding</keyword>
<dbReference type="GO" id="GO:0046872">
    <property type="term" value="F:metal ion binding"/>
    <property type="evidence" value="ECO:0007669"/>
    <property type="project" value="UniProtKB-KW"/>
</dbReference>
<evidence type="ECO:0000256" key="3">
    <source>
        <dbReference type="SAM" id="MobiDB-lite"/>
    </source>
</evidence>
<keyword evidence="5" id="KW-1185">Reference proteome</keyword>
<dbReference type="PANTHER" id="PTHR23180">
    <property type="entry name" value="CENTAURIN/ARF"/>
    <property type="match status" value="1"/>
</dbReference>
<feature type="compositionally biased region" description="Polar residues" evidence="3">
    <location>
        <begin position="210"/>
        <end position="224"/>
    </location>
</feature>
<dbReference type="OrthoDB" id="2157866at2759"/>
<protein>
    <submittedName>
        <fullName evidence="6">Uncharacterized protein LOC113212413</fullName>
    </submittedName>
</protein>
<feature type="compositionally biased region" description="Basic and acidic residues" evidence="3">
    <location>
        <begin position="333"/>
        <end position="342"/>
    </location>
</feature>
<dbReference type="PANTHER" id="PTHR23180:SF160">
    <property type="entry name" value="ADP-RIBOSYLATION FACTOR GTPASE-ACTIVATING PROTEIN EFFECTOR PROTEIN 1"/>
    <property type="match status" value="1"/>
</dbReference>
<feature type="region of interest" description="Disordered" evidence="3">
    <location>
        <begin position="578"/>
        <end position="600"/>
    </location>
</feature>
<feature type="domain" description="PH" evidence="4">
    <location>
        <begin position="50"/>
        <end position="151"/>
    </location>
</feature>
<evidence type="ECO:0000313" key="5">
    <source>
        <dbReference type="Proteomes" id="UP000504606"/>
    </source>
</evidence>
<feature type="compositionally biased region" description="Low complexity" evidence="3">
    <location>
        <begin position="1197"/>
        <end position="1212"/>
    </location>
</feature>
<dbReference type="SMART" id="SM00233">
    <property type="entry name" value="PH"/>
    <property type="match status" value="1"/>
</dbReference>
<dbReference type="Pfam" id="PF00169">
    <property type="entry name" value="PH"/>
    <property type="match status" value="1"/>
</dbReference>
<evidence type="ECO:0000256" key="1">
    <source>
        <dbReference type="ARBA" id="ARBA00022723"/>
    </source>
</evidence>
<feature type="compositionally biased region" description="Polar residues" evidence="3">
    <location>
        <begin position="1237"/>
        <end position="1249"/>
    </location>
</feature>
<dbReference type="InterPro" id="IPR045258">
    <property type="entry name" value="ACAP1/2/3-like"/>
</dbReference>
<feature type="region of interest" description="Disordered" evidence="3">
    <location>
        <begin position="1164"/>
        <end position="1252"/>
    </location>
</feature>
<keyword evidence="2" id="KW-0862">Zinc</keyword>
<dbReference type="InterPro" id="IPR011993">
    <property type="entry name" value="PH-like_dom_sf"/>
</dbReference>
<organism evidence="5 6">
    <name type="scientific">Frankliniella occidentalis</name>
    <name type="common">Western flower thrips</name>
    <name type="synonym">Euthrips occidentalis</name>
    <dbReference type="NCBI Taxonomy" id="133901"/>
    <lineage>
        <taxon>Eukaryota</taxon>
        <taxon>Metazoa</taxon>
        <taxon>Ecdysozoa</taxon>
        <taxon>Arthropoda</taxon>
        <taxon>Hexapoda</taxon>
        <taxon>Insecta</taxon>
        <taxon>Pterygota</taxon>
        <taxon>Neoptera</taxon>
        <taxon>Paraneoptera</taxon>
        <taxon>Thysanoptera</taxon>
        <taxon>Terebrantia</taxon>
        <taxon>Thripoidea</taxon>
        <taxon>Thripidae</taxon>
        <taxon>Frankliniella</taxon>
    </lineage>
</organism>
<reference evidence="6" key="2">
    <citation type="submission" date="2025-08" db="UniProtKB">
        <authorList>
            <consortium name="RefSeq"/>
        </authorList>
    </citation>
    <scope>IDENTIFICATION</scope>
    <source>
        <tissue evidence="6">Whole organism</tissue>
    </source>
</reference>
<dbReference type="GeneID" id="113212413"/>
<dbReference type="CDD" id="cd00821">
    <property type="entry name" value="PH"/>
    <property type="match status" value="1"/>
</dbReference>
<dbReference type="Gene3D" id="2.30.29.30">
    <property type="entry name" value="Pleckstrin-homology domain (PH domain)/Phosphotyrosine-binding domain (PTB)"/>
    <property type="match status" value="1"/>
</dbReference>
<dbReference type="InterPro" id="IPR001849">
    <property type="entry name" value="PH_domain"/>
</dbReference>
<feature type="compositionally biased region" description="Basic residues" evidence="3">
    <location>
        <begin position="1223"/>
        <end position="1232"/>
    </location>
</feature>
<proteinExistence type="predicted"/>
<dbReference type="Proteomes" id="UP000504606">
    <property type="component" value="Unplaced"/>
</dbReference>
<feature type="region of interest" description="Disordered" evidence="3">
    <location>
        <begin position="279"/>
        <end position="343"/>
    </location>
</feature>
<feature type="region of interest" description="Disordered" evidence="3">
    <location>
        <begin position="745"/>
        <end position="777"/>
    </location>
</feature>
<evidence type="ECO:0000256" key="2">
    <source>
        <dbReference type="ARBA" id="ARBA00022833"/>
    </source>
</evidence>
<dbReference type="SUPFAM" id="SSF50729">
    <property type="entry name" value="PH domain-like"/>
    <property type="match status" value="1"/>
</dbReference>
<dbReference type="RefSeq" id="XP_026286879.2">
    <property type="nucleotide sequence ID" value="XM_026431094.2"/>
</dbReference>
<feature type="region of interest" description="Disordered" evidence="3">
    <location>
        <begin position="706"/>
        <end position="730"/>
    </location>
</feature>
<reference evidence="6" key="1">
    <citation type="journal article" date="2018" name="Proc. Natl. Acad. Sci. U.S.A.">
        <title>Phylogenomics and the evolution of hemipteroid insects.</title>
        <authorList>
            <person name="Johnson K.P."/>
            <person name="Dietrich C.H."/>
            <person name="Friedrich F."/>
            <person name="Beutel R.G."/>
            <person name="Wipfler B."/>
            <person name="Peters R.S."/>
            <person name="Allen J.M."/>
            <person name="Petersen M."/>
            <person name="Donath A."/>
            <person name="Walden K.K."/>
            <person name="Kozlov A.M."/>
            <person name="Podsiadlowski L."/>
            <person name="Mayer C."/>
            <person name="Meusemann K."/>
            <person name="Vasilikopoulos A."/>
            <person name="Waterhouse R.M."/>
            <person name="Cameron S.L."/>
            <person name="Weirauch C."/>
            <person name="Swanson D.R."/>
            <person name="Percy D.M."/>
            <person name="Hardy N.B."/>
            <person name="Terry I."/>
            <person name="Liu S."/>
            <person name="Zhou X."/>
            <person name="Misof B."/>
            <person name="Robertson H.M."/>
            <person name="Yoshizawa K."/>
        </authorList>
    </citation>
    <scope>NUCLEOTIDE SEQUENCE</scope>
    <source>
        <tissue evidence="6">Whole organism</tissue>
    </source>
</reference>
<feature type="compositionally biased region" description="Polar residues" evidence="3">
    <location>
        <begin position="153"/>
        <end position="170"/>
    </location>
</feature>
<feature type="region of interest" description="Disordered" evidence="3">
    <location>
        <begin position="1399"/>
        <end position="1420"/>
    </location>
</feature>
<evidence type="ECO:0000259" key="4">
    <source>
        <dbReference type="PROSITE" id="PS50003"/>
    </source>
</evidence>
<feature type="compositionally biased region" description="Polar residues" evidence="3">
    <location>
        <begin position="299"/>
        <end position="308"/>
    </location>
</feature>
<dbReference type="KEGG" id="foc:113212413"/>
<dbReference type="PROSITE" id="PS50003">
    <property type="entry name" value="PH_DOMAIN"/>
    <property type="match status" value="1"/>
</dbReference>
<accession>A0A6J1T032</accession>
<name>A0A6J1T032_FRAOC</name>
<feature type="region of interest" description="Disordered" evidence="3">
    <location>
        <begin position="153"/>
        <end position="227"/>
    </location>
</feature>
<sequence length="1509" mass="166194">MKPGKVAEQATCAANASAASAASTPTPVAASTPAELCTPATTTTRMDKPPVKMEGYLEKRGKMRVVGMWKRYWFVLEGRLLLYYKSQQEYARLSPCRGSLNMGLASCVRPGAYQQDQHVLEVLLRSHVVSLRAKDRASQEQWLKALLDSMASSTATSPGKDSASRANGSGSKAPLHFRYPSADNLSKAESPQEPDAGSAGRKEKHRTLPNWASSRTPSTESQLVSVPEKAPVCKETPDGVQEVPAGGVHVAPRKTLASKVAHGQLARQGSILPILGRKDKATAHSSPQAVHPMGGGGQSSTPFGNQRYSFHGLQKTDALSPTEAGAQRMSSAKSKDGTDSGKHKGYKSFENVLKKQLSFSSPTSHKDVILQKDAKNTQVLEEVSKAPNGIKNIHLCKFCQAPMNSINTNCNCQSTSTPILEEEKENMLMQNGISQKFHPDENQNNQVLTGSFERKKGKTSLGRKCSASEKDLLIAGGVDLSFGSPEGLEFPKPTRCTSADELWSPPHRKNYQEPCMKYNNFEHVGAEGHYFSASDVNHPTHPLDPILSEPTGSDKSRLVKLSIRQRLLHGNGEYIKYSEPEDCDKRDSTLNTTSDSQTADLKIKQKIPKLRKRKGSTSKDTYNLVENGEHKKRASVRNRLSFLTRVLSHVRRTKSEDVMDHPETEGFFTDDAFLSPHPDMHSIKCTTPVSRVLDDVKKMETVANPTSGAKFQLGPTSPGFGEAPEEPPPDYDSVGVEPIMEVAGCSTTDEPPQLPPRRMKRPRSPWHDVPTNNSPVIDMDSETRQRLLSAAKYGRVIGTRTTHSMDFYEWSDSHPSDHSQHHAYEVVSGDTSPAGSNEHLAIYLSSESSDEEFHEEVVLRRNLQDREFLFGTNNHQPNPFGNISSSTAMEPLTISTDTLPTLDSSGRVGLSHVEAMKLNLLMEAQRTSTASVKRQREERERQECMKTFFTADNVHHDVSLYQVSNDCLQLPPEEFADKVESKFNVVNEKTEEVMAEVQGLLLPIENLIHSCTNIPVNSTFSEINKDEDFKEIKSNLSTNKILDEPPKLPIKKLNSVLKSHITESKPNDELNDLLAQLAGMTTAPLLPVGTTCSLQITAHDSDTEVVGDVSVRKQSLSLEAVTTVCDSDPDYDVPRPHASLLHILPQNGRSLSRADDDGIVVEATHFFSRPETPRHGTAEDQSWNGHMSPDSLDFPFSSRRSMNWDSSSSSTSKIQNKQDSQKQRSKKDRSRRATLNGPITQKPLESTPQFDEPLVRRNSMELPTMGSETIVHRAILNQKERGMNEPKSIKKLSAYEGTICEHSSSPYQSLNLNTSVSVGNLSKALEASTSLEDISERSELNSDSTPSQPQDILTHNSRLLTRHEDLDMDSLEASELRKLEVPEMGLPALVSIVEEPDILSDKSDGPMGVEYQSSGSASEGAMMVGNSDSSAGQLTTYNTDTDMEIPSDDEVCQKEQISTEIQSIGKIIEPDSLLEPFPSGKLLVCENVTVEIDTTKDESLETDSLEIKI</sequence>
<dbReference type="GO" id="GO:0005096">
    <property type="term" value="F:GTPase activator activity"/>
    <property type="evidence" value="ECO:0007669"/>
    <property type="project" value="InterPro"/>
</dbReference>
<feature type="compositionally biased region" description="Polar residues" evidence="3">
    <location>
        <begin position="589"/>
        <end position="599"/>
    </location>
</feature>
<gene>
    <name evidence="6" type="primary">LOC113212413</name>
</gene>
<evidence type="ECO:0000313" key="6">
    <source>
        <dbReference type="RefSeq" id="XP_026286879.2"/>
    </source>
</evidence>